<keyword evidence="2" id="KW-1185">Reference proteome</keyword>
<organism evidence="1 2">
    <name type="scientific">Larimichthys crocea</name>
    <name type="common">Large yellow croaker</name>
    <name type="synonym">Pseudosciaena crocea</name>
    <dbReference type="NCBI Taxonomy" id="215358"/>
    <lineage>
        <taxon>Eukaryota</taxon>
        <taxon>Metazoa</taxon>
        <taxon>Chordata</taxon>
        <taxon>Craniata</taxon>
        <taxon>Vertebrata</taxon>
        <taxon>Euteleostomi</taxon>
        <taxon>Actinopterygii</taxon>
        <taxon>Neopterygii</taxon>
        <taxon>Teleostei</taxon>
        <taxon>Neoteleostei</taxon>
        <taxon>Acanthomorphata</taxon>
        <taxon>Eupercaria</taxon>
        <taxon>Sciaenidae</taxon>
        <taxon>Larimichthys</taxon>
    </lineage>
</organism>
<comment type="caution">
    <text evidence="1">The sequence shown here is derived from an EMBL/GenBank/DDBJ whole genome shotgun (WGS) entry which is preliminary data.</text>
</comment>
<dbReference type="Proteomes" id="UP000793456">
    <property type="component" value="Chromosome II"/>
</dbReference>
<dbReference type="EMBL" id="CM011675">
    <property type="protein sequence ID" value="TMS22178.1"/>
    <property type="molecule type" value="Genomic_DNA"/>
</dbReference>
<evidence type="ECO:0000313" key="2">
    <source>
        <dbReference type="Proteomes" id="UP000793456"/>
    </source>
</evidence>
<protein>
    <submittedName>
        <fullName evidence="1">Uncharacterized protein</fullName>
    </submittedName>
</protein>
<gene>
    <name evidence="1" type="ORF">E3U43_012443</name>
</gene>
<feature type="non-terminal residue" evidence="1">
    <location>
        <position position="1"/>
    </location>
</feature>
<accession>A0ACD3RU94</accession>
<reference evidence="1" key="1">
    <citation type="submission" date="2018-11" db="EMBL/GenBank/DDBJ databases">
        <title>The sequence and de novo assembly of Larimichthys crocea genome using PacBio and Hi-C technologies.</title>
        <authorList>
            <person name="Xu P."/>
            <person name="Chen B."/>
            <person name="Zhou Z."/>
            <person name="Ke Q."/>
            <person name="Wu Y."/>
            <person name="Bai H."/>
            <person name="Pu F."/>
        </authorList>
    </citation>
    <scope>NUCLEOTIDE SEQUENCE</scope>
    <source>
        <tissue evidence="1">Muscle</tissue>
    </source>
</reference>
<evidence type="ECO:0000313" key="1">
    <source>
        <dbReference type="EMBL" id="TMS22178.1"/>
    </source>
</evidence>
<name>A0ACD3RU94_LARCR</name>
<proteinExistence type="predicted"/>
<sequence length="238" mass="26755">PSSISAVLTEHRARCVSFFSQSRMSVVKQVLLLVLAAMGINAAPGPEDCDGLNVTLPTNQLHKIYGDWVMVWSVCDNLQFSGALTYLASCKIELRLLPDNNTVALNQWTMLRDKSCAQYFFNMSRVSDSEDFTLNISVRTVEDNGDISHYNDYAKVTFLNTCPDCLMMVYRGYVGQFLLSYRREGHHQDVEQLKASHSDNKKLAECLRIPHTNTFSYDGVSDFCPKTHPPPAVESVQS</sequence>